<dbReference type="Proteomes" id="UP000559404">
    <property type="component" value="Unassembled WGS sequence"/>
</dbReference>
<accession>A0A838XJS8</accession>
<proteinExistence type="predicted"/>
<dbReference type="PANTHER" id="PTHR35175">
    <property type="entry name" value="DUF1289 DOMAIN-CONTAINING PROTEIN"/>
    <property type="match status" value="1"/>
</dbReference>
<gene>
    <name evidence="1" type="ORF">H1W37_00575</name>
</gene>
<keyword evidence="2" id="KW-1185">Reference proteome</keyword>
<dbReference type="EMBL" id="JACEON010000001">
    <property type="protein sequence ID" value="MBA4610127.1"/>
    <property type="molecule type" value="Genomic_DNA"/>
</dbReference>
<name>A0A838XJS8_9HYPH</name>
<evidence type="ECO:0000313" key="2">
    <source>
        <dbReference type="Proteomes" id="UP000559404"/>
    </source>
</evidence>
<organism evidence="1 2">
    <name type="scientific">Stappia taiwanensis</name>
    <dbReference type="NCBI Taxonomy" id="992267"/>
    <lineage>
        <taxon>Bacteria</taxon>
        <taxon>Pseudomonadati</taxon>
        <taxon>Pseudomonadota</taxon>
        <taxon>Alphaproteobacteria</taxon>
        <taxon>Hyphomicrobiales</taxon>
        <taxon>Stappiaceae</taxon>
        <taxon>Stappia</taxon>
    </lineage>
</organism>
<dbReference type="InterPro" id="IPR010710">
    <property type="entry name" value="DUF1289"/>
</dbReference>
<reference evidence="1 2" key="2">
    <citation type="submission" date="2020-08" db="EMBL/GenBank/DDBJ databases">
        <title>Stappia taiwanensis sp. nov., isolated from a coastal thermal spring.</title>
        <authorList>
            <person name="Kampfer P."/>
        </authorList>
    </citation>
    <scope>NUCLEOTIDE SEQUENCE [LARGE SCALE GENOMIC DNA]</scope>
    <source>
        <strain evidence="1 2">DSM 23284</strain>
    </source>
</reference>
<evidence type="ECO:0000313" key="1">
    <source>
        <dbReference type="EMBL" id="MBA4610127.1"/>
    </source>
</evidence>
<sequence>MTEIQSPCVDICQIDAASGLCIGCRRTLDEIAAWGGLSDSERARIMAELPARAERLRAAG</sequence>
<protein>
    <submittedName>
        <fullName evidence="1">DUF1289 domain-containing protein</fullName>
    </submittedName>
</protein>
<dbReference type="PANTHER" id="PTHR35175:SF2">
    <property type="entry name" value="DUF1289 DOMAIN-CONTAINING PROTEIN"/>
    <property type="match status" value="1"/>
</dbReference>
<dbReference type="AlphaFoldDB" id="A0A838XJS8"/>
<reference evidence="1 2" key="1">
    <citation type="submission" date="2020-07" db="EMBL/GenBank/DDBJ databases">
        <authorList>
            <person name="Li M."/>
        </authorList>
    </citation>
    <scope>NUCLEOTIDE SEQUENCE [LARGE SCALE GENOMIC DNA]</scope>
    <source>
        <strain evidence="1 2">DSM 23284</strain>
    </source>
</reference>
<dbReference type="RefSeq" id="WP_181758324.1">
    <property type="nucleotide sequence ID" value="NZ_BMCR01000001.1"/>
</dbReference>
<dbReference type="Pfam" id="PF06945">
    <property type="entry name" value="DUF1289"/>
    <property type="match status" value="1"/>
</dbReference>
<comment type="caution">
    <text evidence="1">The sequence shown here is derived from an EMBL/GenBank/DDBJ whole genome shotgun (WGS) entry which is preliminary data.</text>
</comment>